<accession>A0AAE4AMQ0</accession>
<dbReference type="GO" id="GO:0016747">
    <property type="term" value="F:acyltransferase activity, transferring groups other than amino-acyl groups"/>
    <property type="evidence" value="ECO:0007669"/>
    <property type="project" value="InterPro"/>
</dbReference>
<dbReference type="InterPro" id="IPR016181">
    <property type="entry name" value="Acyl_CoA_acyltransferase"/>
</dbReference>
<evidence type="ECO:0000313" key="3">
    <source>
        <dbReference type="Proteomes" id="UP001238163"/>
    </source>
</evidence>
<dbReference type="SUPFAM" id="SSF55729">
    <property type="entry name" value="Acyl-CoA N-acyltransferases (Nat)"/>
    <property type="match status" value="1"/>
</dbReference>
<protein>
    <submittedName>
        <fullName evidence="2">Acetyltransferase</fullName>
    </submittedName>
</protein>
<gene>
    <name evidence="2" type="ORF">J3R75_000838</name>
</gene>
<dbReference type="Pfam" id="PF00583">
    <property type="entry name" value="Acetyltransf_1"/>
    <property type="match status" value="1"/>
</dbReference>
<proteinExistence type="predicted"/>
<sequence>MGHPAIPCSLVPVNKEDKEILRNLLEKYLYEFTQYEQRAVNRLGLFGYDYLDNYWTESNRWAFFIRAGDELAGFAMVNDFQESPVEKTDFALAEFFVMYKYRRQGIGHWAATALFDRFPGLWQLKCHPLNVPALHFWQTVVSEYSGGDGKQIEDLPGSEYPDGSSGVVFVFRSRKDA</sequence>
<dbReference type="EMBL" id="JAUSVL010000001">
    <property type="protein sequence ID" value="MDQ0288731.1"/>
    <property type="molecule type" value="Genomic_DNA"/>
</dbReference>
<organism evidence="2 3">
    <name type="scientific">Oligosphaera ethanolica</name>
    <dbReference type="NCBI Taxonomy" id="760260"/>
    <lineage>
        <taxon>Bacteria</taxon>
        <taxon>Pseudomonadati</taxon>
        <taxon>Lentisphaerota</taxon>
        <taxon>Oligosphaeria</taxon>
        <taxon>Oligosphaerales</taxon>
        <taxon>Oligosphaeraceae</taxon>
        <taxon>Oligosphaera</taxon>
    </lineage>
</organism>
<evidence type="ECO:0000259" key="1">
    <source>
        <dbReference type="PROSITE" id="PS51186"/>
    </source>
</evidence>
<comment type="caution">
    <text evidence="2">The sequence shown here is derived from an EMBL/GenBank/DDBJ whole genome shotgun (WGS) entry which is preliminary data.</text>
</comment>
<dbReference type="AlphaFoldDB" id="A0AAE4AMQ0"/>
<dbReference type="InterPro" id="IPR000182">
    <property type="entry name" value="GNAT_dom"/>
</dbReference>
<keyword evidence="3" id="KW-1185">Reference proteome</keyword>
<dbReference type="RefSeq" id="WP_307260065.1">
    <property type="nucleotide sequence ID" value="NZ_JAUSVL010000001.1"/>
</dbReference>
<feature type="domain" description="N-acetyltransferase" evidence="1">
    <location>
        <begin position="19"/>
        <end position="177"/>
    </location>
</feature>
<reference evidence="2" key="1">
    <citation type="submission" date="2023-07" db="EMBL/GenBank/DDBJ databases">
        <title>Genomic Encyclopedia of Type Strains, Phase IV (KMG-IV): sequencing the most valuable type-strain genomes for metagenomic binning, comparative biology and taxonomic classification.</title>
        <authorList>
            <person name="Goeker M."/>
        </authorList>
    </citation>
    <scope>NUCLEOTIDE SEQUENCE</scope>
    <source>
        <strain evidence="2">DSM 24202</strain>
    </source>
</reference>
<dbReference type="Gene3D" id="3.40.630.30">
    <property type="match status" value="1"/>
</dbReference>
<name>A0AAE4AMQ0_9BACT</name>
<evidence type="ECO:0000313" key="2">
    <source>
        <dbReference type="EMBL" id="MDQ0288731.1"/>
    </source>
</evidence>
<dbReference type="Proteomes" id="UP001238163">
    <property type="component" value="Unassembled WGS sequence"/>
</dbReference>
<dbReference type="PROSITE" id="PS51186">
    <property type="entry name" value="GNAT"/>
    <property type="match status" value="1"/>
</dbReference>
<dbReference type="CDD" id="cd04301">
    <property type="entry name" value="NAT_SF"/>
    <property type="match status" value="1"/>
</dbReference>